<dbReference type="EMBL" id="CAJOBA010047972">
    <property type="protein sequence ID" value="CAF4207470.1"/>
    <property type="molecule type" value="Genomic_DNA"/>
</dbReference>
<keyword evidence="5" id="KW-1185">Reference proteome</keyword>
<dbReference type="EMBL" id="CAJOBC010088475">
    <property type="protein sequence ID" value="CAF4369164.1"/>
    <property type="molecule type" value="Genomic_DNA"/>
</dbReference>
<name>A0A815TGL7_9BILA</name>
<dbReference type="Proteomes" id="UP000681722">
    <property type="component" value="Unassembled WGS sequence"/>
</dbReference>
<evidence type="ECO:0000313" key="3">
    <source>
        <dbReference type="EMBL" id="CAF4207470.1"/>
    </source>
</evidence>
<dbReference type="Proteomes" id="UP000663829">
    <property type="component" value="Unassembled WGS sequence"/>
</dbReference>
<gene>
    <name evidence="2" type="ORF">GPM918_LOCUS36991</name>
    <name evidence="1" type="ORF">OVA965_LOCUS33002</name>
    <name evidence="4" type="ORF">SRO942_LOCUS37746</name>
    <name evidence="3" type="ORF">TMI583_LOCUS33876</name>
</gene>
<dbReference type="Proteomes" id="UP000677228">
    <property type="component" value="Unassembled WGS sequence"/>
</dbReference>
<reference evidence="2" key="1">
    <citation type="submission" date="2021-02" db="EMBL/GenBank/DDBJ databases">
        <authorList>
            <person name="Nowell W R."/>
        </authorList>
    </citation>
    <scope>NUCLEOTIDE SEQUENCE</scope>
</reference>
<evidence type="ECO:0000313" key="1">
    <source>
        <dbReference type="EMBL" id="CAF1400096.1"/>
    </source>
</evidence>
<dbReference type="EMBL" id="CAJNOQ010022944">
    <property type="protein sequence ID" value="CAF1508199.1"/>
    <property type="molecule type" value="Genomic_DNA"/>
</dbReference>
<evidence type="ECO:0000313" key="2">
    <source>
        <dbReference type="EMBL" id="CAF1508199.1"/>
    </source>
</evidence>
<dbReference type="SUPFAM" id="SSF48371">
    <property type="entry name" value="ARM repeat"/>
    <property type="match status" value="1"/>
</dbReference>
<comment type="caution">
    <text evidence="2">The sequence shown here is derived from an EMBL/GenBank/DDBJ whole genome shotgun (WGS) entry which is preliminary data.</text>
</comment>
<dbReference type="AlphaFoldDB" id="A0A815TGL7"/>
<dbReference type="Proteomes" id="UP000682733">
    <property type="component" value="Unassembled WGS sequence"/>
</dbReference>
<sequence length="291" mass="34646">MFPYIIKPSNEVLPLVHKWFTDHNNNEIRKLTALLLVEAKYTFDGAIDIIINLLKDDNDQMRYRAQRIFQHPERDVKEASKKISVIGEKTIMKILQNILTTEQTTTVRTYLGTFFFDLLWDDPKIFQNLHKKITILKDNNPNLRTISCFNRIFFINSDTWNSIMESLQHPSYESYLEELLHLMMRLKTDHQIMEEKCIEFSKLLSIRNKNQFKEKIYFKSTALDIMKFIIDEISTSSNTDDKEYIDILESKVISHNTVKIEDLLKMKYTDVRHIGTYVFNVPEEFNIRFIE</sequence>
<evidence type="ECO:0000313" key="5">
    <source>
        <dbReference type="Proteomes" id="UP000663829"/>
    </source>
</evidence>
<evidence type="ECO:0000313" key="4">
    <source>
        <dbReference type="EMBL" id="CAF4369164.1"/>
    </source>
</evidence>
<proteinExistence type="predicted"/>
<organism evidence="2 5">
    <name type="scientific">Didymodactylos carnosus</name>
    <dbReference type="NCBI Taxonomy" id="1234261"/>
    <lineage>
        <taxon>Eukaryota</taxon>
        <taxon>Metazoa</taxon>
        <taxon>Spiralia</taxon>
        <taxon>Gnathifera</taxon>
        <taxon>Rotifera</taxon>
        <taxon>Eurotatoria</taxon>
        <taxon>Bdelloidea</taxon>
        <taxon>Philodinida</taxon>
        <taxon>Philodinidae</taxon>
        <taxon>Didymodactylos</taxon>
    </lineage>
</organism>
<protein>
    <submittedName>
        <fullName evidence="2">Uncharacterized protein</fullName>
    </submittedName>
</protein>
<accession>A0A815TGL7</accession>
<dbReference type="EMBL" id="CAJNOK010026247">
    <property type="protein sequence ID" value="CAF1400096.1"/>
    <property type="molecule type" value="Genomic_DNA"/>
</dbReference>
<dbReference type="InterPro" id="IPR016024">
    <property type="entry name" value="ARM-type_fold"/>
</dbReference>